<dbReference type="RefSeq" id="WP_035315851.1">
    <property type="nucleotide sequence ID" value="NZ_JPNB01000002.1"/>
</dbReference>
<evidence type="ECO:0000259" key="3">
    <source>
        <dbReference type="Pfam" id="PF11258"/>
    </source>
</evidence>
<dbReference type="PROSITE" id="PS51257">
    <property type="entry name" value="PROKAR_LIPOPROTEIN"/>
    <property type="match status" value="1"/>
</dbReference>
<comment type="caution">
    <text evidence="5">The sequence shown here is derived from an EMBL/GenBank/DDBJ whole genome shotgun (WGS) entry which is preliminary data.</text>
</comment>
<keyword evidence="6" id="KW-1185">Reference proteome</keyword>
<name>A0A4R1R2B6_9FIRM</name>
<reference evidence="5 6" key="1">
    <citation type="submission" date="2019-03" db="EMBL/GenBank/DDBJ databases">
        <title>Genomic Encyclopedia of Type Strains, Phase IV (KMG-IV): sequencing the most valuable type-strain genomes for metagenomic binning, comparative biology and taxonomic classification.</title>
        <authorList>
            <person name="Goeker M."/>
        </authorList>
    </citation>
    <scope>NUCLEOTIDE SEQUENCE [LARGE SCALE GENOMIC DNA]</scope>
    <source>
        <strain evidence="5 6">DSM 100556</strain>
    </source>
</reference>
<feature type="signal peptide" evidence="2">
    <location>
        <begin position="1"/>
        <end position="19"/>
    </location>
</feature>
<sequence>MKRLQVLLLVALSSTLLLTGCGKKEEVEEPVVAQVIEPQPELETDETGAKEETATDDDVPPEEGMVRSTLTNEWIDGDLEDARPISIMVPNDSSALPHYNLSKADILYECPVEGSITRSMAVIKDWEGLDRIGNVRSCRDYFVYWSFEWDSIYLHFGGPFYINDIVEKADTDHITGCSYGDKRTDAMFEGAFYRATDKKAPQNAYASADGINKGISKFGYSKTYRDGYYNADHFKFASSKAPNTLETYSDAVTAKEINMKPAYPVTKTSFTYNEEDGLYYRSMYGKPDVDAANNEVQLSFKNVLVQFTYHEVRDEKGYLAFQVHDTTRDGYYFTNGKGIHVTWKKTADYEPTKYYDDKGNEIQINTGKTMICIVEEGDSFDVDGASLQSDAK</sequence>
<dbReference type="SUPFAM" id="SSF159774">
    <property type="entry name" value="YerB-like"/>
    <property type="match status" value="1"/>
</dbReference>
<feature type="chain" id="PRO_5038425501" evidence="2">
    <location>
        <begin position="20"/>
        <end position="392"/>
    </location>
</feature>
<protein>
    <submittedName>
        <fullName evidence="5">DUF3048 family protein</fullName>
    </submittedName>
</protein>
<gene>
    <name evidence="5" type="ORF">EDD76_104205</name>
</gene>
<dbReference type="InterPro" id="IPR021416">
    <property type="entry name" value="DUF3048_N"/>
</dbReference>
<dbReference type="Pfam" id="PF11258">
    <property type="entry name" value="DUF3048"/>
    <property type="match status" value="1"/>
</dbReference>
<dbReference type="Proteomes" id="UP000295718">
    <property type="component" value="Unassembled WGS sequence"/>
</dbReference>
<organism evidence="5 6">
    <name type="scientific">Kineothrix alysoides</name>
    <dbReference type="NCBI Taxonomy" id="1469948"/>
    <lineage>
        <taxon>Bacteria</taxon>
        <taxon>Bacillati</taxon>
        <taxon>Bacillota</taxon>
        <taxon>Clostridia</taxon>
        <taxon>Lachnospirales</taxon>
        <taxon>Lachnospiraceae</taxon>
        <taxon>Kineothrix</taxon>
    </lineage>
</organism>
<evidence type="ECO:0000313" key="5">
    <source>
        <dbReference type="EMBL" id="TCL59468.1"/>
    </source>
</evidence>
<dbReference type="STRING" id="1469948.GCA_000732725_03656"/>
<dbReference type="AlphaFoldDB" id="A0A4R1R2B6"/>
<evidence type="ECO:0000256" key="1">
    <source>
        <dbReference type="SAM" id="MobiDB-lite"/>
    </source>
</evidence>
<evidence type="ECO:0000313" key="6">
    <source>
        <dbReference type="Proteomes" id="UP000295718"/>
    </source>
</evidence>
<dbReference type="EMBL" id="SLUO01000004">
    <property type="protein sequence ID" value="TCL59468.1"/>
    <property type="molecule type" value="Genomic_DNA"/>
</dbReference>
<proteinExistence type="predicted"/>
<keyword evidence="2" id="KW-0732">Signal</keyword>
<dbReference type="InterPro" id="IPR023158">
    <property type="entry name" value="YerB-like_sf"/>
</dbReference>
<dbReference type="Gene3D" id="3.50.90.10">
    <property type="entry name" value="YerB-like"/>
    <property type="match status" value="1"/>
</dbReference>
<dbReference type="Pfam" id="PF17479">
    <property type="entry name" value="DUF3048_C"/>
    <property type="match status" value="1"/>
</dbReference>
<feature type="domain" description="DUF3048" evidence="3">
    <location>
        <begin position="70"/>
        <end position="220"/>
    </location>
</feature>
<accession>A0A4R1R2B6</accession>
<evidence type="ECO:0000259" key="4">
    <source>
        <dbReference type="Pfam" id="PF17479"/>
    </source>
</evidence>
<dbReference type="InterPro" id="IPR035328">
    <property type="entry name" value="DUF3048_C"/>
</dbReference>
<dbReference type="OrthoDB" id="9779102at2"/>
<feature type="region of interest" description="Disordered" evidence="1">
    <location>
        <begin position="37"/>
        <end position="64"/>
    </location>
</feature>
<feature type="domain" description="DUF3048" evidence="4">
    <location>
        <begin position="266"/>
        <end position="371"/>
    </location>
</feature>
<evidence type="ECO:0000256" key="2">
    <source>
        <dbReference type="SAM" id="SignalP"/>
    </source>
</evidence>